<dbReference type="SUPFAM" id="SSF51905">
    <property type="entry name" value="FAD/NAD(P)-binding domain"/>
    <property type="match status" value="1"/>
</dbReference>
<accession>A0A101PVT8</accession>
<feature type="domain" description="Amine oxidase" evidence="1">
    <location>
        <begin position="78"/>
        <end position="531"/>
    </location>
</feature>
<dbReference type="Proteomes" id="UP000053398">
    <property type="component" value="Unassembled WGS sequence"/>
</dbReference>
<protein>
    <submittedName>
        <fullName evidence="2">Amino acid oxidase</fullName>
    </submittedName>
</protein>
<evidence type="ECO:0000313" key="2">
    <source>
        <dbReference type="EMBL" id="KUN18649.1"/>
    </source>
</evidence>
<evidence type="ECO:0000259" key="1">
    <source>
        <dbReference type="Pfam" id="PF01593"/>
    </source>
</evidence>
<dbReference type="Gene3D" id="3.50.50.60">
    <property type="entry name" value="FAD/NAD(P)-binding domain"/>
    <property type="match status" value="1"/>
</dbReference>
<name>A0A101PVT8_STRCK</name>
<comment type="caution">
    <text evidence="2">The sequence shown here is derived from an EMBL/GenBank/DDBJ whole genome shotgun (WGS) entry which is preliminary data.</text>
</comment>
<dbReference type="EMBL" id="LMWP01000042">
    <property type="protein sequence ID" value="KUN18649.1"/>
    <property type="molecule type" value="Genomic_DNA"/>
</dbReference>
<dbReference type="PANTHER" id="PTHR10742">
    <property type="entry name" value="FLAVIN MONOAMINE OXIDASE"/>
    <property type="match status" value="1"/>
</dbReference>
<dbReference type="GO" id="GO:0001716">
    <property type="term" value="F:L-amino-acid oxidase activity"/>
    <property type="evidence" value="ECO:0007669"/>
    <property type="project" value="TreeGrafter"/>
</dbReference>
<dbReference type="InterPro" id="IPR002937">
    <property type="entry name" value="Amino_oxidase"/>
</dbReference>
<dbReference type="AlphaFoldDB" id="A0A101PVT8"/>
<dbReference type="Gene3D" id="1.20.1440.240">
    <property type="match status" value="1"/>
</dbReference>
<organism evidence="2 3">
    <name type="scientific">Streptomyces corchorusii</name>
    <name type="common">Streptomyces chibaensis</name>
    <dbReference type="NCBI Taxonomy" id="1903"/>
    <lineage>
        <taxon>Bacteria</taxon>
        <taxon>Bacillati</taxon>
        <taxon>Actinomycetota</taxon>
        <taxon>Actinomycetes</taxon>
        <taxon>Kitasatosporales</taxon>
        <taxon>Streptomycetaceae</taxon>
        <taxon>Streptomyces</taxon>
    </lineage>
</organism>
<sequence>MAEPQVGTGTSRRAFLRSVGVTGGAGAMFATMGALGLAPTAAYAAEKEAPFRAPRPGDFTLQGRKGRPAKVVVIGGGIAGLTSAYELGKAGYDCTVLEARDRVGGRNLTVRGGDRLTDINGVSQTAGFSKGQYMNAGPARLAQWMVTLDYCRELGVPIEVFTNTNAGALIYNETTGMKAPVQYRTAKADVYGYVSELLSKATNAGALDAELTADDKERLLTFLKSYGSLGSDYTYTGTEHRGFSVAPGAAGTPGEKLGDVPSLSDVFAFNVGRYFSFEFGYDQAMLMFQPVGGMDRIPMAFARAIGEEKIRTSAPVTDIKNTSDGVLITYTQNGRTRTITADYCIATLAPHILAKTSHNLGTAVQTALRAVKPSYASKIGLEYKSRWWERDFRIFGGITETDLDLDHIWYPSYGHLGERGLIIGYYNTGAHSDVYSALTPAQRLERALDQGVKIHGGKYRSELAASYSHQWKLVPYLEGAWHSMPGGPDAPEYAPLNTAQGHVYFAGDYLSYLDAWQHGAISSARKVVTELHQRVLAS</sequence>
<proteinExistence type="predicted"/>
<gene>
    <name evidence="2" type="ORF">AQJ11_33170</name>
</gene>
<dbReference type="SUPFAM" id="SSF54373">
    <property type="entry name" value="FAD-linked reductases, C-terminal domain"/>
    <property type="match status" value="1"/>
</dbReference>
<evidence type="ECO:0000313" key="3">
    <source>
        <dbReference type="Proteomes" id="UP000053398"/>
    </source>
</evidence>
<dbReference type="RefSeq" id="WP_059265646.1">
    <property type="nucleotide sequence ID" value="NZ_KQ948365.1"/>
</dbReference>
<keyword evidence="3" id="KW-1185">Reference proteome</keyword>
<dbReference type="PANTHER" id="PTHR10742:SF342">
    <property type="entry name" value="AMINE OXIDASE"/>
    <property type="match status" value="1"/>
</dbReference>
<dbReference type="GO" id="GO:0009063">
    <property type="term" value="P:amino acid catabolic process"/>
    <property type="evidence" value="ECO:0007669"/>
    <property type="project" value="TreeGrafter"/>
</dbReference>
<dbReference type="InterPro" id="IPR036188">
    <property type="entry name" value="FAD/NAD-bd_sf"/>
</dbReference>
<reference evidence="2 3" key="1">
    <citation type="submission" date="2015-10" db="EMBL/GenBank/DDBJ databases">
        <title>Draft genome sequence of Streptomyces corchorusii DSM 40340, type strain for the species Streptomyces corchorusii.</title>
        <authorList>
            <person name="Ruckert C."/>
            <person name="Winkler A."/>
            <person name="Kalinowski J."/>
            <person name="Kampfer P."/>
            <person name="Glaeser S."/>
        </authorList>
    </citation>
    <scope>NUCLEOTIDE SEQUENCE [LARGE SCALE GENOMIC DNA]</scope>
    <source>
        <strain evidence="2 3">DSM 40340</strain>
    </source>
</reference>
<dbReference type="InterPro" id="IPR050281">
    <property type="entry name" value="Flavin_monoamine_oxidase"/>
</dbReference>
<dbReference type="PROSITE" id="PS51318">
    <property type="entry name" value="TAT"/>
    <property type="match status" value="1"/>
</dbReference>
<dbReference type="Pfam" id="PF01593">
    <property type="entry name" value="Amino_oxidase"/>
    <property type="match status" value="1"/>
</dbReference>
<dbReference type="InterPro" id="IPR006311">
    <property type="entry name" value="TAT_signal"/>
</dbReference>
<dbReference type="Gene3D" id="3.90.660.10">
    <property type="match status" value="1"/>
</dbReference>